<name>A0A2M8EI41_UNCKA</name>
<dbReference type="PANTHER" id="PTHR37422:SF13">
    <property type="entry name" value="LIPOPOLYSACCHARIDE BIOSYNTHESIS PROTEIN PA4999-RELATED"/>
    <property type="match status" value="1"/>
</dbReference>
<organism evidence="7 8">
    <name type="scientific">candidate division WWE3 bacterium CG_4_9_14_0_2_um_filter_48_10</name>
    <dbReference type="NCBI Taxonomy" id="1975078"/>
    <lineage>
        <taxon>Bacteria</taxon>
        <taxon>Katanobacteria</taxon>
    </lineage>
</organism>
<feature type="transmembrane region" description="Helical" evidence="5">
    <location>
        <begin position="254"/>
        <end position="281"/>
    </location>
</feature>
<dbReference type="AlphaFoldDB" id="A0A2M8EI41"/>
<gene>
    <name evidence="7" type="ORF">CO059_02925</name>
</gene>
<dbReference type="Proteomes" id="UP000228781">
    <property type="component" value="Unassembled WGS sequence"/>
</dbReference>
<evidence type="ECO:0000256" key="5">
    <source>
        <dbReference type="SAM" id="Phobius"/>
    </source>
</evidence>
<feature type="transmembrane region" description="Helical" evidence="5">
    <location>
        <begin position="161"/>
        <end position="180"/>
    </location>
</feature>
<reference evidence="8" key="1">
    <citation type="submission" date="2017-09" db="EMBL/GenBank/DDBJ databases">
        <title>Depth-based differentiation of microbial function through sediment-hosted aquifers and enrichment of novel symbionts in the deep terrestrial subsurface.</title>
        <authorList>
            <person name="Probst A.J."/>
            <person name="Ladd B."/>
            <person name="Jarett J.K."/>
            <person name="Geller-Mcgrath D.E."/>
            <person name="Sieber C.M.K."/>
            <person name="Emerson J.B."/>
            <person name="Anantharaman K."/>
            <person name="Thomas B.C."/>
            <person name="Malmstrom R."/>
            <person name="Stieglmeier M."/>
            <person name="Klingl A."/>
            <person name="Woyke T."/>
            <person name="Ryan C.M."/>
            <person name="Banfield J.F."/>
        </authorList>
    </citation>
    <scope>NUCLEOTIDE SEQUENCE [LARGE SCALE GENOMIC DNA]</scope>
</reference>
<evidence type="ECO:0000256" key="3">
    <source>
        <dbReference type="ARBA" id="ARBA00022989"/>
    </source>
</evidence>
<dbReference type="Pfam" id="PF04932">
    <property type="entry name" value="Wzy_C"/>
    <property type="match status" value="1"/>
</dbReference>
<feature type="non-terminal residue" evidence="7">
    <location>
        <position position="309"/>
    </location>
</feature>
<feature type="transmembrane region" description="Helical" evidence="5">
    <location>
        <begin position="15"/>
        <end position="35"/>
    </location>
</feature>
<keyword evidence="4 5" id="KW-0472">Membrane</keyword>
<comment type="caution">
    <text evidence="7">The sequence shown here is derived from an EMBL/GenBank/DDBJ whole genome shotgun (WGS) entry which is preliminary data.</text>
</comment>
<evidence type="ECO:0000256" key="1">
    <source>
        <dbReference type="ARBA" id="ARBA00004141"/>
    </source>
</evidence>
<feature type="domain" description="O-antigen ligase-related" evidence="6">
    <location>
        <begin position="121"/>
        <end position="270"/>
    </location>
</feature>
<feature type="transmembrane region" description="Helical" evidence="5">
    <location>
        <begin position="112"/>
        <end position="129"/>
    </location>
</feature>
<dbReference type="InterPro" id="IPR051533">
    <property type="entry name" value="WaaL-like"/>
</dbReference>
<evidence type="ECO:0000259" key="6">
    <source>
        <dbReference type="Pfam" id="PF04932"/>
    </source>
</evidence>
<proteinExistence type="predicted"/>
<feature type="transmembrane region" description="Helical" evidence="5">
    <location>
        <begin position="135"/>
        <end position="154"/>
    </location>
</feature>
<sequence>AVLSEHLMTSLAGNYLRWHPSLATVTIFTVFYFLLTTNLERWALKYIGYALLASSAVAGLLFIPQYFGANLFGQEWSSGRTFTLLGSPNTLALFLGVIAPLALREILIREKLWIKLVGFVLTLLLLFTLTLLNSAVGWIALAVSFIVSLSGLDFVEIKKSLPYLLVASASLIIFIVLILVPPVRNHTPFKNGPPQEIGLDLRTSWSVSATSFRQRPLLGSGPGTFLFDFTRYKPLSYNYTPLWSIRFDKPISEYLLAFAEMGLLGVLAYLFLIMTFISVVLKAANKRFLPIAGGIFAAFFLSFSTAVGS</sequence>
<protein>
    <recommendedName>
        <fullName evidence="6">O-antigen ligase-related domain-containing protein</fullName>
    </recommendedName>
</protein>
<accession>A0A2M8EI41</accession>
<dbReference type="GO" id="GO:0016020">
    <property type="term" value="C:membrane"/>
    <property type="evidence" value="ECO:0007669"/>
    <property type="project" value="UniProtKB-SubCell"/>
</dbReference>
<keyword evidence="2 5" id="KW-0812">Transmembrane</keyword>
<dbReference type="EMBL" id="PFSK01000045">
    <property type="protein sequence ID" value="PJC21944.1"/>
    <property type="molecule type" value="Genomic_DNA"/>
</dbReference>
<evidence type="ECO:0000256" key="2">
    <source>
        <dbReference type="ARBA" id="ARBA00022692"/>
    </source>
</evidence>
<dbReference type="PANTHER" id="PTHR37422">
    <property type="entry name" value="TEICHURONIC ACID BIOSYNTHESIS PROTEIN TUAE"/>
    <property type="match status" value="1"/>
</dbReference>
<evidence type="ECO:0000313" key="8">
    <source>
        <dbReference type="Proteomes" id="UP000228781"/>
    </source>
</evidence>
<feature type="non-terminal residue" evidence="7">
    <location>
        <position position="1"/>
    </location>
</feature>
<feature type="transmembrane region" description="Helical" evidence="5">
    <location>
        <begin position="47"/>
        <end position="67"/>
    </location>
</feature>
<comment type="subcellular location">
    <subcellularLocation>
        <location evidence="1">Membrane</location>
        <topology evidence="1">Multi-pass membrane protein</topology>
    </subcellularLocation>
</comment>
<evidence type="ECO:0000313" key="7">
    <source>
        <dbReference type="EMBL" id="PJC21944.1"/>
    </source>
</evidence>
<feature type="transmembrane region" description="Helical" evidence="5">
    <location>
        <begin position="288"/>
        <end position="307"/>
    </location>
</feature>
<evidence type="ECO:0000256" key="4">
    <source>
        <dbReference type="ARBA" id="ARBA00023136"/>
    </source>
</evidence>
<keyword evidence="3 5" id="KW-1133">Transmembrane helix</keyword>
<dbReference type="InterPro" id="IPR007016">
    <property type="entry name" value="O-antigen_ligase-rel_domated"/>
</dbReference>
<feature type="transmembrane region" description="Helical" evidence="5">
    <location>
        <begin position="82"/>
        <end position="103"/>
    </location>
</feature>